<gene>
    <name evidence="2" type="ORF">ATL51_0016</name>
</gene>
<sequence length="426" mass="47078">MTFRRGRAPVSGHRHGQHAVSRTRVRLAGREVALWQLRRAPSVYRAVVEQAKIIDGCAWCLCTDPAPRLVIRHRAGVYYLACWPSGGEEHARDCEFHNTTGQWSGRSQYQDGALQETDDGSASVALSLPLHVRTSDPAASGTTSSPRDAGAARSRMGLLGLLHYLWERADLTRSSPPDNPRSGRRGWARCSPLVRAATDGVTSAGLPLSWCCYVIPPFDPAHPDQHDAAFTRFTDRMVERNGIVQRGLLLGAVRSWTPTPYGQRCDLRHHRAPIFFSTALHKRIRRAAAPAMTDQRPAGSEQVILALVSRSDQGNLSAVGAAVMLTNADFIPADSTHEVVMADALTAAKRTFVKPLRYDGEAAVLPDFVLTDTDPATLVEVWGMLDREDYTARKQAKISHYRSTDTPLIEWDVRDRLPDLRLHTAT</sequence>
<dbReference type="AlphaFoldDB" id="A0AA44UVJ5"/>
<accession>A0AA44UVJ5</accession>
<feature type="region of interest" description="Disordered" evidence="1">
    <location>
        <begin position="1"/>
        <end position="20"/>
    </location>
</feature>
<reference evidence="2 3" key="1">
    <citation type="submission" date="2017-11" db="EMBL/GenBank/DDBJ databases">
        <title>Sequencing the genomes of 1000 actinobacteria strains.</title>
        <authorList>
            <person name="Klenk H.-P."/>
        </authorList>
    </citation>
    <scope>NUCLEOTIDE SEQUENCE [LARGE SCALE GENOMIC DNA]</scope>
    <source>
        <strain evidence="2 3">DSM 44104</strain>
    </source>
</reference>
<dbReference type="Pfam" id="PF06666">
    <property type="entry name" value="DUF1173"/>
    <property type="match status" value="1"/>
</dbReference>
<evidence type="ECO:0000313" key="3">
    <source>
        <dbReference type="Proteomes" id="UP000232453"/>
    </source>
</evidence>
<evidence type="ECO:0000256" key="1">
    <source>
        <dbReference type="SAM" id="MobiDB-lite"/>
    </source>
</evidence>
<protein>
    <submittedName>
        <fullName evidence="2">Uncharacterized protein DUF1173</fullName>
    </submittedName>
</protein>
<evidence type="ECO:0000313" key="2">
    <source>
        <dbReference type="EMBL" id="PKB41354.1"/>
    </source>
</evidence>
<proteinExistence type="predicted"/>
<dbReference type="Proteomes" id="UP000232453">
    <property type="component" value="Unassembled WGS sequence"/>
</dbReference>
<dbReference type="InterPro" id="IPR009553">
    <property type="entry name" value="DUF1173"/>
</dbReference>
<name>A0AA44UVJ5_PSEA5</name>
<comment type="caution">
    <text evidence="2">The sequence shown here is derived from an EMBL/GenBank/DDBJ whole genome shotgun (WGS) entry which is preliminary data.</text>
</comment>
<organism evidence="2 3">
    <name type="scientific">Pseudonocardia alni</name>
    <name type="common">Amycolata alni</name>
    <dbReference type="NCBI Taxonomy" id="33907"/>
    <lineage>
        <taxon>Bacteria</taxon>
        <taxon>Bacillati</taxon>
        <taxon>Actinomycetota</taxon>
        <taxon>Actinomycetes</taxon>
        <taxon>Pseudonocardiales</taxon>
        <taxon>Pseudonocardiaceae</taxon>
        <taxon>Pseudonocardia</taxon>
    </lineage>
</organism>
<dbReference type="EMBL" id="PHUJ01000001">
    <property type="protein sequence ID" value="PKB41354.1"/>
    <property type="molecule type" value="Genomic_DNA"/>
</dbReference>